<dbReference type="Gene3D" id="3.40.50.150">
    <property type="entry name" value="Vaccinia Virus protein VP39"/>
    <property type="match status" value="1"/>
</dbReference>
<feature type="region of interest" description="Disordered" evidence="9">
    <location>
        <begin position="158"/>
        <end position="186"/>
    </location>
</feature>
<comment type="subunit">
    <text evidence="2 8">Monomer.</text>
</comment>
<dbReference type="GO" id="GO:0005634">
    <property type="term" value="C:nucleus"/>
    <property type="evidence" value="ECO:0007669"/>
    <property type="project" value="UniProtKB-SubCell"/>
</dbReference>
<dbReference type="InterPro" id="IPR036770">
    <property type="entry name" value="Ankyrin_rpt-contain_sf"/>
</dbReference>
<reference evidence="11 12" key="1">
    <citation type="submission" date="2017-06" db="EMBL/GenBank/DDBJ databases">
        <title>Draft genome sequence of a variant of Elsinoe murrayae.</title>
        <authorList>
            <person name="Cheng Q."/>
        </authorList>
    </citation>
    <scope>NUCLEOTIDE SEQUENCE [LARGE SCALE GENOMIC DNA]</scope>
    <source>
        <strain evidence="11 12">CQ-2017a</strain>
    </source>
</reference>
<accession>A0A2K1R005</accession>
<gene>
    <name evidence="11" type="ORF">CAC42_361</name>
</gene>
<sequence>MSSEGMATLTQRAEWPYGIDVDTSTAEILLAATNHDVDTLRRLLQKTSVHVRDEDAGTTPLHAALLGCEADEDTHSGVDVEVTTAIPVDSSQEETAVTTMRCLFENGATWNELDAAGETPGCTALRLGLKRAYGVIVDEGVKAVSLLNRLDGFERIDDDEIVDDGDGTSDGRSNPETTSSQSGNDDLILATVTSARPLASELGIGLDRLPIRDTSGRTMSWQTDIMQQSVDHLIIRPGPRVLNIGLGTGIIDDIFQEQRPSVHHIIHARPEALDRIEKHRWSAIPGVQIYEGLWEDCIQELVDQGLTYDAIYFDTTGETYSGLRAFFSAYATTLLDPNGRFSFLHVLGADRQVNYDVYTRIVEMDLLDANLDTQWFEVPIEGLDAAAESKAARRDRWTLPLYRLPICTFTR</sequence>
<dbReference type="InterPro" id="IPR029063">
    <property type="entry name" value="SAM-dependent_MTases_sf"/>
</dbReference>
<dbReference type="GO" id="GO:0032259">
    <property type="term" value="P:methylation"/>
    <property type="evidence" value="ECO:0007669"/>
    <property type="project" value="UniProtKB-KW"/>
</dbReference>
<keyword evidence="7 8" id="KW-0539">Nucleus</keyword>
<comment type="subcellular location">
    <subcellularLocation>
        <location evidence="8">Cytoplasm</location>
    </subcellularLocation>
    <subcellularLocation>
        <location evidence="8">Nucleus</location>
    </subcellularLocation>
</comment>
<dbReference type="InParanoid" id="A0A2K1R005"/>
<name>A0A2K1R005_9PEZI</name>
<dbReference type="Proteomes" id="UP000243797">
    <property type="component" value="Unassembled WGS sequence"/>
</dbReference>
<dbReference type="PANTHER" id="PTHR32379">
    <property type="entry name" value="GUANIDINOACETATE N-METHYLTRANSFERASE"/>
    <property type="match status" value="1"/>
</dbReference>
<protein>
    <recommendedName>
        <fullName evidence="8">Arginine N-methyltransferase 2</fullName>
        <ecNumber evidence="8">2.1.1.-</ecNumber>
    </recommendedName>
</protein>
<dbReference type="InterPro" id="IPR026480">
    <property type="entry name" value="RMT2_dom"/>
</dbReference>
<evidence type="ECO:0000256" key="5">
    <source>
        <dbReference type="ARBA" id="ARBA00022679"/>
    </source>
</evidence>
<keyword evidence="5 8" id="KW-0808">Transferase</keyword>
<dbReference type="EMBL" id="NKHZ01000022">
    <property type="protein sequence ID" value="PNS20634.1"/>
    <property type="molecule type" value="Genomic_DNA"/>
</dbReference>
<dbReference type="SUPFAM" id="SSF53335">
    <property type="entry name" value="S-adenosyl-L-methionine-dependent methyltransferases"/>
    <property type="match status" value="1"/>
</dbReference>
<dbReference type="GO" id="GO:0005737">
    <property type="term" value="C:cytoplasm"/>
    <property type="evidence" value="ECO:0007669"/>
    <property type="project" value="UniProtKB-SubCell"/>
</dbReference>
<proteinExistence type="inferred from homology"/>
<organism evidence="11 12">
    <name type="scientific">Sphaceloma murrayae</name>
    <dbReference type="NCBI Taxonomy" id="2082308"/>
    <lineage>
        <taxon>Eukaryota</taxon>
        <taxon>Fungi</taxon>
        <taxon>Dikarya</taxon>
        <taxon>Ascomycota</taxon>
        <taxon>Pezizomycotina</taxon>
        <taxon>Dothideomycetes</taxon>
        <taxon>Dothideomycetidae</taxon>
        <taxon>Myriangiales</taxon>
        <taxon>Elsinoaceae</taxon>
        <taxon>Sphaceloma</taxon>
    </lineage>
</organism>
<evidence type="ECO:0000256" key="2">
    <source>
        <dbReference type="ARBA" id="ARBA00011245"/>
    </source>
</evidence>
<keyword evidence="4 8" id="KW-0489">Methyltransferase</keyword>
<dbReference type="PROSITE" id="PS51559">
    <property type="entry name" value="SAM_RMT2"/>
    <property type="match status" value="1"/>
</dbReference>
<evidence type="ECO:0000256" key="1">
    <source>
        <dbReference type="ARBA" id="ARBA00002207"/>
    </source>
</evidence>
<dbReference type="PIRSF" id="PIRSF038148">
    <property type="entry name" value="Arginine_N-mtfrase-2"/>
    <property type="match status" value="1"/>
</dbReference>
<dbReference type="InterPro" id="IPR017408">
    <property type="entry name" value="Arginine_N-MeTrfase_2"/>
</dbReference>
<evidence type="ECO:0000256" key="6">
    <source>
        <dbReference type="ARBA" id="ARBA00022691"/>
    </source>
</evidence>
<evidence type="ECO:0000256" key="4">
    <source>
        <dbReference type="ARBA" id="ARBA00022603"/>
    </source>
</evidence>
<keyword evidence="3 8" id="KW-0963">Cytoplasm</keyword>
<evidence type="ECO:0000259" key="10">
    <source>
        <dbReference type="PROSITE" id="PS51559"/>
    </source>
</evidence>
<dbReference type="STRING" id="2082308.A0A2K1R005"/>
<dbReference type="OrthoDB" id="19014at2759"/>
<evidence type="ECO:0000256" key="8">
    <source>
        <dbReference type="PIRNR" id="PIRNR038148"/>
    </source>
</evidence>
<evidence type="ECO:0000256" key="7">
    <source>
        <dbReference type="ARBA" id="ARBA00023242"/>
    </source>
</evidence>
<dbReference type="FunCoup" id="A0A2K1R005">
    <property type="interactions" value="359"/>
</dbReference>
<dbReference type="EC" id="2.1.1.-" evidence="8"/>
<dbReference type="SUPFAM" id="SSF48403">
    <property type="entry name" value="Ankyrin repeat"/>
    <property type="match status" value="1"/>
</dbReference>
<evidence type="ECO:0000256" key="3">
    <source>
        <dbReference type="ARBA" id="ARBA00022490"/>
    </source>
</evidence>
<keyword evidence="6" id="KW-0949">S-adenosyl-L-methionine</keyword>
<feature type="domain" description="RMT2" evidence="10">
    <location>
        <begin position="188"/>
        <end position="411"/>
    </location>
</feature>
<comment type="caution">
    <text evidence="11">The sequence shown here is derived from an EMBL/GenBank/DDBJ whole genome shotgun (WGS) entry which is preliminary data.</text>
</comment>
<dbReference type="InterPro" id="IPR051038">
    <property type="entry name" value="RMT2/GAMT_Mtase"/>
</dbReference>
<comment type="similarity">
    <text evidence="8">Belongs to the class I-like SAM-binding methyltransferase superfamily. RMT2 methyltransferase family.</text>
</comment>
<dbReference type="PANTHER" id="PTHR32379:SF1">
    <property type="entry name" value="GUANIDINOACETATE N-METHYLTRANSFERASE"/>
    <property type="match status" value="1"/>
</dbReference>
<evidence type="ECO:0000313" key="12">
    <source>
        <dbReference type="Proteomes" id="UP000243797"/>
    </source>
</evidence>
<dbReference type="Gene3D" id="1.25.40.20">
    <property type="entry name" value="Ankyrin repeat-containing domain"/>
    <property type="match status" value="1"/>
</dbReference>
<dbReference type="GO" id="GO:0019702">
    <property type="term" value="F:protein arginine N5-methyltransferase activity"/>
    <property type="evidence" value="ECO:0007669"/>
    <property type="project" value="TreeGrafter"/>
</dbReference>
<evidence type="ECO:0000256" key="9">
    <source>
        <dbReference type="SAM" id="MobiDB-lite"/>
    </source>
</evidence>
<comment type="function">
    <text evidence="1 8">S-adenosyl-L-methionine-dependent protein-arginine N-methyltransferase that methylates the delta-nitrogen atom of arginine residues to form N5-methylarginine (type IV) in target proteins. Monomethylates ribosomal protein L12.</text>
</comment>
<keyword evidence="12" id="KW-1185">Reference proteome</keyword>
<feature type="compositionally biased region" description="Polar residues" evidence="9">
    <location>
        <begin position="171"/>
        <end position="184"/>
    </location>
</feature>
<feature type="compositionally biased region" description="Acidic residues" evidence="9">
    <location>
        <begin position="158"/>
        <end position="167"/>
    </location>
</feature>
<dbReference type="AlphaFoldDB" id="A0A2K1R005"/>
<evidence type="ECO:0000313" key="11">
    <source>
        <dbReference type="EMBL" id="PNS20634.1"/>
    </source>
</evidence>